<dbReference type="Gene3D" id="1.10.1200.10">
    <property type="entry name" value="ACP-like"/>
    <property type="match status" value="1"/>
</dbReference>
<reference evidence="4" key="1">
    <citation type="submission" date="2022-07" db="EMBL/GenBank/DDBJ databases">
        <title>Tahibacter sp., a new gammaproteobacterium isolated from the silt sample collected at pig farm.</title>
        <authorList>
            <person name="Chen H."/>
        </authorList>
    </citation>
    <scope>NUCLEOTIDE SEQUENCE</scope>
    <source>
        <strain evidence="4">P2K</strain>
    </source>
</reference>
<evidence type="ECO:0000313" key="5">
    <source>
        <dbReference type="Proteomes" id="UP001165498"/>
    </source>
</evidence>
<dbReference type="SMART" id="SM00823">
    <property type="entry name" value="PKS_PP"/>
    <property type="match status" value="1"/>
</dbReference>
<dbReference type="InterPro" id="IPR036736">
    <property type="entry name" value="ACP-like_sf"/>
</dbReference>
<dbReference type="Pfam" id="PF00550">
    <property type="entry name" value="PP-binding"/>
    <property type="match status" value="1"/>
</dbReference>
<keyword evidence="2" id="KW-0597">Phosphoprotein</keyword>
<feature type="domain" description="Carrier" evidence="3">
    <location>
        <begin position="3"/>
        <end position="80"/>
    </location>
</feature>
<organism evidence="4 5">
    <name type="scientific">Tahibacter harae</name>
    <dbReference type="NCBI Taxonomy" id="2963937"/>
    <lineage>
        <taxon>Bacteria</taxon>
        <taxon>Pseudomonadati</taxon>
        <taxon>Pseudomonadota</taxon>
        <taxon>Gammaproteobacteria</taxon>
        <taxon>Lysobacterales</taxon>
        <taxon>Rhodanobacteraceae</taxon>
        <taxon>Tahibacter</taxon>
    </lineage>
</organism>
<evidence type="ECO:0000256" key="2">
    <source>
        <dbReference type="ARBA" id="ARBA00022553"/>
    </source>
</evidence>
<comment type="caution">
    <text evidence="4">The sequence shown here is derived from an EMBL/GenBank/DDBJ whole genome shotgun (WGS) entry which is preliminary data.</text>
</comment>
<dbReference type="EMBL" id="JANFQO010000048">
    <property type="protein sequence ID" value="MCQ4167698.1"/>
    <property type="molecule type" value="Genomic_DNA"/>
</dbReference>
<evidence type="ECO:0000313" key="4">
    <source>
        <dbReference type="EMBL" id="MCQ4167698.1"/>
    </source>
</evidence>
<accession>A0ABT1QZM3</accession>
<name>A0ABT1QZM3_9GAMM</name>
<keyword evidence="5" id="KW-1185">Reference proteome</keyword>
<proteinExistence type="predicted"/>
<dbReference type="InterPro" id="IPR009081">
    <property type="entry name" value="PP-bd_ACP"/>
</dbReference>
<dbReference type="RefSeq" id="WP_255916879.1">
    <property type="nucleotide sequence ID" value="NZ_JANFQO010000048.1"/>
</dbReference>
<evidence type="ECO:0000256" key="1">
    <source>
        <dbReference type="ARBA" id="ARBA00022450"/>
    </source>
</evidence>
<gene>
    <name evidence="4" type="ORF">NM961_23565</name>
</gene>
<dbReference type="Proteomes" id="UP001165498">
    <property type="component" value="Unassembled WGS sequence"/>
</dbReference>
<evidence type="ECO:0000259" key="3">
    <source>
        <dbReference type="PROSITE" id="PS50075"/>
    </source>
</evidence>
<dbReference type="SUPFAM" id="SSF47336">
    <property type="entry name" value="ACP-like"/>
    <property type="match status" value="1"/>
</dbReference>
<dbReference type="InterPro" id="IPR020806">
    <property type="entry name" value="PKS_PP-bd"/>
</dbReference>
<sequence>MNEVEENLQAFLVSKSAEVLKIDAGEVQWDADIDEYGFDSMEVNRFCVELNKHFSISIQPVLFLEVTSLAELSRYLLENFPAQIEQRCL</sequence>
<dbReference type="PROSITE" id="PS50075">
    <property type="entry name" value="CARRIER"/>
    <property type="match status" value="1"/>
</dbReference>
<protein>
    <submittedName>
        <fullName evidence="4">Acyl carrier protein</fullName>
    </submittedName>
</protein>
<keyword evidence="1" id="KW-0596">Phosphopantetheine</keyword>